<organism evidence="2 3">
    <name type="scientific">Decorospora gaudefroyi</name>
    <dbReference type="NCBI Taxonomy" id="184978"/>
    <lineage>
        <taxon>Eukaryota</taxon>
        <taxon>Fungi</taxon>
        <taxon>Dikarya</taxon>
        <taxon>Ascomycota</taxon>
        <taxon>Pezizomycotina</taxon>
        <taxon>Dothideomycetes</taxon>
        <taxon>Pleosporomycetidae</taxon>
        <taxon>Pleosporales</taxon>
        <taxon>Pleosporineae</taxon>
        <taxon>Pleosporaceae</taxon>
        <taxon>Decorospora</taxon>
    </lineage>
</organism>
<feature type="compositionally biased region" description="Pro residues" evidence="1">
    <location>
        <begin position="393"/>
        <end position="408"/>
    </location>
</feature>
<protein>
    <submittedName>
        <fullName evidence="2">Uncharacterized protein</fullName>
    </submittedName>
</protein>
<feature type="compositionally biased region" description="Low complexity" evidence="1">
    <location>
        <begin position="409"/>
        <end position="418"/>
    </location>
</feature>
<accession>A0A6A5KV03</accession>
<evidence type="ECO:0000313" key="2">
    <source>
        <dbReference type="EMBL" id="KAF1838796.1"/>
    </source>
</evidence>
<evidence type="ECO:0000313" key="3">
    <source>
        <dbReference type="Proteomes" id="UP000800040"/>
    </source>
</evidence>
<name>A0A6A5KV03_9PLEO</name>
<sequence length="767" mass="84748">MSTAPATNILHSASPGPIVLTSANVAKIIFGPELYSLYTQWQRNFDSIAEARQYASQEQWKSVRNTIQQGPIGELPSTLIYRTFMGRHKKELYIRAVASLSTNTIEQDELGNGLGNGHGGDGDGDGDGDTHTHTEKKGAGLPPTRATVTASLCNHTLHPSFPHPAVDVCPVCLIRVSTAALARIAQAWQQVGGPDQKPASEAQWGFYARVKRLWYLEKVRWANMMHCLGVYATLEAGWEEKRRAEVGRGGEVNVPEGVRGCSRCADAVALAGRCAWVGSGWGDQFVGRKKKGRVRMHMDKGKGKGDGDDNVSGREAAAGKDCYAALSLPHSPPYSPKVEPDLELDKSLRCDGVALGASSRAARQHELTVSQRMNIIRQQLVTQQRFNTRTIRPPSPSPSVFPPTPKPPSLSLSTRSTTRITFPPTTKDTPSRHRRAFHRRSPFYEKGQHACAPGQEWQDTSFMGDEMYDVFPNDDDDDEDAPVTDFLVNISGQRVYTNPRPVFRVVPRQQCGWKRLPGTGVTVEFEDCAEDGEEEGLRVAAEDSMLDFDLDLDIDSQMNDIQRGNFGLKRLPGTGVAVEFEDRAEEEEEEDGDGVHDDTTLDIPRAHVGLKRLPGTAIAVEYEASFEDEDELNGLAEDTMLDMDSQTNDIPRAHHGSKRLPGTSIPVEWEDSLDDEDEVAEHTKTSPQLARASKRLPGTQIVAEFREEASLLDDEDLVENTTTTPLPAHIKFTPLLLQQQKKRSHDEFSEEGVVDEVVIQQAKRRCA</sequence>
<dbReference type="OrthoDB" id="3789817at2759"/>
<proteinExistence type="predicted"/>
<gene>
    <name evidence="2" type="ORF">BDW02DRAFT_594360</name>
</gene>
<dbReference type="Proteomes" id="UP000800040">
    <property type="component" value="Unassembled WGS sequence"/>
</dbReference>
<dbReference type="AlphaFoldDB" id="A0A6A5KV03"/>
<dbReference type="EMBL" id="ML975249">
    <property type="protein sequence ID" value="KAF1838796.1"/>
    <property type="molecule type" value="Genomic_DNA"/>
</dbReference>
<evidence type="ECO:0000256" key="1">
    <source>
        <dbReference type="SAM" id="MobiDB-lite"/>
    </source>
</evidence>
<feature type="region of interest" description="Disordered" evidence="1">
    <location>
        <begin position="108"/>
        <end position="144"/>
    </location>
</feature>
<feature type="compositionally biased region" description="Basic and acidic residues" evidence="1">
    <location>
        <begin position="128"/>
        <end position="138"/>
    </location>
</feature>
<feature type="compositionally biased region" description="Polar residues" evidence="1">
    <location>
        <begin position="419"/>
        <end position="428"/>
    </location>
</feature>
<reference evidence="2" key="1">
    <citation type="submission" date="2020-01" db="EMBL/GenBank/DDBJ databases">
        <authorList>
            <consortium name="DOE Joint Genome Institute"/>
            <person name="Haridas S."/>
            <person name="Albert R."/>
            <person name="Binder M."/>
            <person name="Bloem J."/>
            <person name="Labutti K."/>
            <person name="Salamov A."/>
            <person name="Andreopoulos B."/>
            <person name="Baker S.E."/>
            <person name="Barry K."/>
            <person name="Bills G."/>
            <person name="Bluhm B.H."/>
            <person name="Cannon C."/>
            <person name="Castanera R."/>
            <person name="Culley D.E."/>
            <person name="Daum C."/>
            <person name="Ezra D."/>
            <person name="Gonzalez J.B."/>
            <person name="Henrissat B."/>
            <person name="Kuo A."/>
            <person name="Liang C."/>
            <person name="Lipzen A."/>
            <person name="Lutzoni F."/>
            <person name="Magnuson J."/>
            <person name="Mondo S."/>
            <person name="Nolan M."/>
            <person name="Ohm R."/>
            <person name="Pangilinan J."/>
            <person name="Park H.-J."/>
            <person name="Ramirez L."/>
            <person name="Alfaro M."/>
            <person name="Sun H."/>
            <person name="Tritt A."/>
            <person name="Yoshinaga Y."/>
            <person name="Zwiers L.-H."/>
            <person name="Turgeon B.G."/>
            <person name="Goodwin S.B."/>
            <person name="Spatafora J.W."/>
            <person name="Crous P.W."/>
            <person name="Grigoriev I.V."/>
        </authorList>
    </citation>
    <scope>NUCLEOTIDE SEQUENCE</scope>
    <source>
        <strain evidence="2">P77</strain>
    </source>
</reference>
<feature type="region of interest" description="Disordered" evidence="1">
    <location>
        <begin position="389"/>
        <end position="434"/>
    </location>
</feature>
<keyword evidence="3" id="KW-1185">Reference proteome</keyword>